<feature type="compositionally biased region" description="Basic and acidic residues" evidence="1">
    <location>
        <begin position="94"/>
        <end position="111"/>
    </location>
</feature>
<dbReference type="InterPro" id="IPR036388">
    <property type="entry name" value="WH-like_DNA-bd_sf"/>
</dbReference>
<dbReference type="AlphaFoldDB" id="A0A8S0X574"/>
<dbReference type="Proteomes" id="UP001071230">
    <property type="component" value="Unassembled WGS sequence"/>
</dbReference>
<reference evidence="4" key="2">
    <citation type="submission" date="2020-01" db="EMBL/GenBank/DDBJ databases">
        <authorList>
            <person name="Hornung B."/>
        </authorList>
    </citation>
    <scope>NUCLEOTIDE SEQUENCE</scope>
    <source>
        <strain evidence="4">PacBioINE</strain>
    </source>
</reference>
<evidence type="ECO:0000256" key="2">
    <source>
        <dbReference type="SAM" id="Phobius"/>
    </source>
</evidence>
<dbReference type="InterPro" id="IPR036390">
    <property type="entry name" value="WH_DNA-bd_sf"/>
</dbReference>
<name>A0A8S0X574_9FIRM</name>
<dbReference type="InterPro" id="IPR050206">
    <property type="entry name" value="FtsK/SpoIIIE/SftA"/>
</dbReference>
<dbReference type="KEGG" id="aacx:DEACI_2087"/>
<evidence type="ECO:0000313" key="6">
    <source>
        <dbReference type="Proteomes" id="UP001071230"/>
    </source>
</evidence>
<evidence type="ECO:0000313" key="5">
    <source>
        <dbReference type="EMBL" id="CEJ08851.1"/>
    </source>
</evidence>
<keyword evidence="6" id="KW-1185">Reference proteome</keyword>
<feature type="compositionally biased region" description="Basic and acidic residues" evidence="1">
    <location>
        <begin position="165"/>
        <end position="178"/>
    </location>
</feature>
<evidence type="ECO:0000256" key="1">
    <source>
        <dbReference type="SAM" id="MobiDB-lite"/>
    </source>
</evidence>
<feature type="region of interest" description="Disordered" evidence="1">
    <location>
        <begin position="282"/>
        <end position="354"/>
    </location>
</feature>
<dbReference type="Proteomes" id="UP000836597">
    <property type="component" value="Chromosome"/>
</dbReference>
<dbReference type="EMBL" id="LR746496">
    <property type="protein sequence ID" value="CAA7601420.1"/>
    <property type="molecule type" value="Genomic_DNA"/>
</dbReference>
<dbReference type="PANTHER" id="PTHR22683">
    <property type="entry name" value="SPORULATION PROTEIN RELATED"/>
    <property type="match status" value="1"/>
</dbReference>
<accession>A0A8S0X574</accession>
<organism evidence="4">
    <name type="scientific">Acididesulfobacillus acetoxydans</name>
    <dbReference type="NCBI Taxonomy" id="1561005"/>
    <lineage>
        <taxon>Bacteria</taxon>
        <taxon>Bacillati</taxon>
        <taxon>Bacillota</taxon>
        <taxon>Clostridia</taxon>
        <taxon>Eubacteriales</taxon>
        <taxon>Peptococcaceae</taxon>
        <taxon>Acididesulfobacillus</taxon>
    </lineage>
</organism>
<evidence type="ECO:0000313" key="4">
    <source>
        <dbReference type="EMBL" id="CAA7601420.1"/>
    </source>
</evidence>
<dbReference type="Gene3D" id="1.10.10.10">
    <property type="entry name" value="Winged helix-like DNA-binding domain superfamily/Winged helix DNA-binding domain"/>
    <property type="match status" value="1"/>
</dbReference>
<protein>
    <submittedName>
        <fullName evidence="4">FtsK gamma domain protein</fullName>
    </submittedName>
    <submittedName>
        <fullName evidence="5">MarR-type HTH domain</fullName>
    </submittedName>
</protein>
<feature type="transmembrane region" description="Helical" evidence="2">
    <location>
        <begin position="52"/>
        <end position="69"/>
    </location>
</feature>
<proteinExistence type="predicted"/>
<dbReference type="Pfam" id="PF09397">
    <property type="entry name" value="FtsK_gamma"/>
    <property type="match status" value="1"/>
</dbReference>
<keyword evidence="2" id="KW-1133">Transmembrane helix</keyword>
<dbReference type="SUPFAM" id="SSF46785">
    <property type="entry name" value="Winged helix' DNA-binding domain"/>
    <property type="match status" value="1"/>
</dbReference>
<dbReference type="EMBL" id="CDGJ01000096">
    <property type="protein sequence ID" value="CEJ08851.1"/>
    <property type="molecule type" value="Genomic_DNA"/>
</dbReference>
<feature type="region of interest" description="Disordered" evidence="1">
    <location>
        <begin position="378"/>
        <end position="403"/>
    </location>
</feature>
<gene>
    <name evidence="4" type="ORF">DEACI_2087</name>
    <name evidence="5" type="ORF">DEACI_3332</name>
</gene>
<feature type="region of interest" description="Disordered" evidence="1">
    <location>
        <begin position="74"/>
        <end position="212"/>
    </location>
</feature>
<dbReference type="RefSeq" id="WP_372503666.1">
    <property type="nucleotide sequence ID" value="NZ_CDGJ01000096.1"/>
</dbReference>
<reference evidence="5" key="1">
    <citation type="submission" date="2014-11" db="EMBL/GenBank/DDBJ databases">
        <authorList>
            <person name="Hornung B.V."/>
        </authorList>
    </citation>
    <scope>NUCLEOTIDE SEQUENCE</scope>
    <source>
        <strain evidence="5">INE</strain>
    </source>
</reference>
<dbReference type="InterPro" id="IPR018541">
    <property type="entry name" value="Ftsk_gamma"/>
</dbReference>
<evidence type="ECO:0000259" key="3">
    <source>
        <dbReference type="SMART" id="SM00843"/>
    </source>
</evidence>
<feature type="domain" description="FtsK gamma" evidence="3">
    <location>
        <begin position="406"/>
        <end position="471"/>
    </location>
</feature>
<sequence length="481" mass="52997">MTKRRRNDGSIGKRVLGTVALVLSILGFLGTFGVTGPGRAVAAYFSGLFGHLAWIGPYLLFALAVYLWFSPGRRRGKRRAKPSGRGPGTKKPGQRQERRDRGLAETDRPLPEYEGTLFSESPSSDKRAPETRGTVGNHGANRRAQQKQAGCNGTDAHPRQRNHKAKTDAHPRQKEGFWARRKGKPRKTREPQGRLAGNKGENSVGLPLPPTKLTTLKGFNRYFREDWQEFTPPGPENYPELGRNFPTYFGEGEAAGKPTPVIKSLHGLRAYFREVGNETAAKTEARVHPGTQEVRPQIQAEKDQPVRAGAQQRIQARRQPEPRLGTASGIPTTVKMEVPPEKHPDPLPQGSDPVKMTPVAEDGDGAGGRGVRILLARERQEGEDANDPPVAGGPVPEISATAEGIPDQEARLFLEAGRLFLKSGMASVTFLQRRLQLEYARAAEIMDKLEEEGIVGPYEGSKPRRLLVSPAEFEERYGQRQ</sequence>
<dbReference type="SMART" id="SM00843">
    <property type="entry name" value="Ftsk_gamma"/>
    <property type="match status" value="1"/>
</dbReference>
<keyword evidence="2" id="KW-0812">Transmembrane</keyword>
<keyword evidence="2" id="KW-0472">Membrane</keyword>
<dbReference type="PANTHER" id="PTHR22683:SF41">
    <property type="entry name" value="DNA TRANSLOCASE FTSK"/>
    <property type="match status" value="1"/>
</dbReference>